<dbReference type="GO" id="GO:0006646">
    <property type="term" value="P:phosphatidylethanolamine biosynthetic process"/>
    <property type="evidence" value="ECO:0007669"/>
    <property type="project" value="TreeGrafter"/>
</dbReference>
<feature type="region of interest" description="Disordered" evidence="2">
    <location>
        <begin position="117"/>
        <end position="156"/>
    </location>
</feature>
<feature type="region of interest" description="Disordered" evidence="2">
    <location>
        <begin position="178"/>
        <end position="201"/>
    </location>
</feature>
<evidence type="ECO:0000313" key="5">
    <source>
        <dbReference type="Proteomes" id="UP000215289"/>
    </source>
</evidence>
<dbReference type="SUPFAM" id="SSF56112">
    <property type="entry name" value="Protein kinase-like (PK-like)"/>
    <property type="match status" value="1"/>
</dbReference>
<dbReference type="STRING" id="1245748.A0A229XPR4"/>
<keyword evidence="5" id="KW-1185">Reference proteome</keyword>
<dbReference type="Gene3D" id="3.30.200.20">
    <property type="entry name" value="Phosphorylase Kinase, domain 1"/>
    <property type="match status" value="1"/>
</dbReference>
<dbReference type="GO" id="GO:0004305">
    <property type="term" value="F:ethanolamine kinase activity"/>
    <property type="evidence" value="ECO:0007669"/>
    <property type="project" value="TreeGrafter"/>
</dbReference>
<dbReference type="Gene3D" id="3.90.1200.10">
    <property type="match status" value="1"/>
</dbReference>
<name>A0A229XPR4_9EURO</name>
<comment type="similarity">
    <text evidence="1">Belongs to the choline/ethanolamine kinase family.</text>
</comment>
<feature type="compositionally biased region" description="Acidic residues" evidence="2">
    <location>
        <begin position="134"/>
        <end position="143"/>
    </location>
</feature>
<proteinExistence type="inferred from homology"/>
<evidence type="ECO:0000313" key="4">
    <source>
        <dbReference type="EMBL" id="RLM00272.1"/>
    </source>
</evidence>
<protein>
    <recommendedName>
        <fullName evidence="3">Choline kinase N-terminal domain-containing protein</fullName>
    </recommendedName>
</protein>
<dbReference type="PANTHER" id="PTHR22603:SF93">
    <property type="entry name" value="RE24176P"/>
    <property type="match status" value="1"/>
</dbReference>
<feature type="compositionally biased region" description="Basic and acidic residues" evidence="2">
    <location>
        <begin position="82"/>
        <end position="102"/>
    </location>
</feature>
<dbReference type="Proteomes" id="UP000215289">
    <property type="component" value="Unassembled WGS sequence"/>
</dbReference>
<dbReference type="InterPro" id="IPR007521">
    <property type="entry name" value="Choline_kin_N"/>
</dbReference>
<gene>
    <name evidence="4" type="ORF">CFD26_108579</name>
</gene>
<feature type="compositionally biased region" description="Basic residues" evidence="2">
    <location>
        <begin position="188"/>
        <end position="199"/>
    </location>
</feature>
<feature type="compositionally biased region" description="Basic and acidic residues" evidence="2">
    <location>
        <begin position="241"/>
        <end position="252"/>
    </location>
</feature>
<comment type="caution">
    <text evidence="4">The sequence shown here is derived from an EMBL/GenBank/DDBJ whole genome shotgun (WGS) entry which is preliminary data.</text>
</comment>
<dbReference type="InterPro" id="IPR011009">
    <property type="entry name" value="Kinase-like_dom_sf"/>
</dbReference>
<feature type="region of interest" description="Disordered" evidence="2">
    <location>
        <begin position="1"/>
        <end position="21"/>
    </location>
</feature>
<accession>A0A229XPR4</accession>
<feature type="compositionally biased region" description="Polar residues" evidence="2">
    <location>
        <begin position="67"/>
        <end position="80"/>
    </location>
</feature>
<dbReference type="GO" id="GO:0004103">
    <property type="term" value="F:choline kinase activity"/>
    <property type="evidence" value="ECO:0007669"/>
    <property type="project" value="TreeGrafter"/>
</dbReference>
<feature type="region of interest" description="Disordered" evidence="2">
    <location>
        <begin position="43"/>
        <end position="102"/>
    </location>
</feature>
<reference evidence="4 5" key="1">
    <citation type="submission" date="2018-08" db="EMBL/GenBank/DDBJ databases">
        <title>Draft genome sequences of two Aspergillus turcosus clinical strains isolated from bronchoalveolar lavage fluid: one azole-susceptible and the other azole-resistant.</title>
        <authorList>
            <person name="Parent-Michaud M."/>
            <person name="Dufresne P.J."/>
            <person name="Fournier E."/>
            <person name="Martineau C."/>
            <person name="Moreira S."/>
            <person name="Perkins V."/>
            <person name="De Repentigny L."/>
            <person name="Dufresne S.F."/>
        </authorList>
    </citation>
    <scope>NUCLEOTIDE SEQUENCE [LARGE SCALE GENOMIC DNA]</scope>
    <source>
        <strain evidence="4">HMR AF 1038</strain>
    </source>
</reference>
<dbReference type="AlphaFoldDB" id="A0A229XPR4"/>
<dbReference type="Pfam" id="PF01633">
    <property type="entry name" value="Choline_kinase"/>
    <property type="match status" value="1"/>
</dbReference>
<dbReference type="GO" id="GO:0005737">
    <property type="term" value="C:cytoplasm"/>
    <property type="evidence" value="ECO:0007669"/>
    <property type="project" value="TreeGrafter"/>
</dbReference>
<evidence type="ECO:0000256" key="2">
    <source>
        <dbReference type="SAM" id="MobiDB-lite"/>
    </source>
</evidence>
<dbReference type="PANTHER" id="PTHR22603">
    <property type="entry name" value="CHOLINE/ETHANOALAMINE KINASE"/>
    <property type="match status" value="1"/>
</dbReference>
<organism evidence="4 5">
    <name type="scientific">Aspergillus turcosus</name>
    <dbReference type="NCBI Taxonomy" id="1245748"/>
    <lineage>
        <taxon>Eukaryota</taxon>
        <taxon>Fungi</taxon>
        <taxon>Dikarya</taxon>
        <taxon>Ascomycota</taxon>
        <taxon>Pezizomycotina</taxon>
        <taxon>Eurotiomycetes</taxon>
        <taxon>Eurotiomycetidae</taxon>
        <taxon>Eurotiales</taxon>
        <taxon>Aspergillaceae</taxon>
        <taxon>Aspergillus</taxon>
        <taxon>Aspergillus subgen. Fumigati</taxon>
    </lineage>
</organism>
<evidence type="ECO:0000256" key="1">
    <source>
        <dbReference type="ARBA" id="ARBA00038211"/>
    </source>
</evidence>
<dbReference type="OrthoDB" id="10267235at2759"/>
<feature type="domain" description="Choline kinase N-terminal" evidence="3">
    <location>
        <begin position="208"/>
        <end position="280"/>
    </location>
</feature>
<dbReference type="EMBL" id="NIDN02000018">
    <property type="protein sequence ID" value="RLM00272.1"/>
    <property type="molecule type" value="Genomic_DNA"/>
</dbReference>
<evidence type="ECO:0000259" key="3">
    <source>
        <dbReference type="Pfam" id="PF04428"/>
    </source>
</evidence>
<sequence length="765" mass="85883">MPSFADPRGDTGLGTEEGVKPIVGTGLNISSFQKILTENGHASPAIATVEGGPSKQHRAPVAKKPTSRTPLQLTSQTPSVKSEPRSQCEKEQGAKITEENSHDGLFHQVYEWLQHEKVKQRARRSRLRGTGEGVESDGDDDYYDGILDKSASQDPESAFALDKLEKILRRYAASRIEGSSSVYPPRGPTRKRSRIKGLRRGSASESDQFDLDTAVPAVDAVLDNSKTLAYTGGTAEDGDKDGDTKADDRRSKDKKAWLTFKNEIVRLAITLQLKGWRKFPQELAGEIEVIRLSGALTNAVYVVNPPKSLPPPKAEDGSVSLVPRKPPPKLLLRIYGPQVDHLIDRENELQILRRLGRKNIGPKVLGTFNNGRFEEFFEARPLTPKDLRVPETMKQIAKRMRELHEGIELLEEEREGGPVVFKNWDKWVDRCEQVINWLDMEIQSEHNEAKAATEPWRRRGFVCGVPWPIFRRAVENYRKWLVSTCGGINEIKRQLVFAHNDTQYGNLLRMEPSSESPLLLPENKHKQLVVIDFEYASANTPGFEFANHFSEWCYNYHDPERSWACNNRHYPTPEQQRMFIASYLTHRPGVRSATSPSITPLMRGNSATMTSLAPLDLDSTTEADLQGVSEVEKSHEDNLQAELQFLMKQTRIWRVFNSAQWVAWGIVQAKVPGMEEGIAAAAAAKAVNGIGHGGDSKGSVVTAAEPPVQTPVDADVDEADEFDYLAYAQDRAMFFWADLLALRLVREDELPPQMVEHIKSRMIEY</sequence>
<dbReference type="CDD" id="cd05157">
    <property type="entry name" value="ETNK_euk"/>
    <property type="match status" value="1"/>
</dbReference>
<dbReference type="Pfam" id="PF04428">
    <property type="entry name" value="Choline_kin_N"/>
    <property type="match status" value="1"/>
</dbReference>
<feature type="region of interest" description="Disordered" evidence="2">
    <location>
        <begin position="230"/>
        <end position="252"/>
    </location>
</feature>